<feature type="non-terminal residue" evidence="5">
    <location>
        <position position="419"/>
    </location>
</feature>
<feature type="region of interest" description="Disordered" evidence="3">
    <location>
        <begin position="355"/>
        <end position="389"/>
    </location>
</feature>
<dbReference type="OrthoDB" id="1916003at2759"/>
<feature type="domain" description="Ubiquitin-like" evidence="4">
    <location>
        <begin position="7"/>
        <end position="81"/>
    </location>
</feature>
<gene>
    <name evidence="5" type="ORF">X975_15749</name>
</gene>
<evidence type="ECO:0000313" key="6">
    <source>
        <dbReference type="Proteomes" id="UP000054359"/>
    </source>
</evidence>
<comment type="subcellular location">
    <subcellularLocation>
        <location evidence="1">Nucleus</location>
    </subcellularLocation>
</comment>
<evidence type="ECO:0000256" key="1">
    <source>
        <dbReference type="ARBA" id="ARBA00004123"/>
    </source>
</evidence>
<evidence type="ECO:0000313" key="5">
    <source>
        <dbReference type="EMBL" id="KFM58811.1"/>
    </source>
</evidence>
<feature type="compositionally biased region" description="Polar residues" evidence="3">
    <location>
        <begin position="160"/>
        <end position="178"/>
    </location>
</feature>
<dbReference type="PROSITE" id="PS50053">
    <property type="entry name" value="UBIQUITIN_2"/>
    <property type="match status" value="1"/>
</dbReference>
<feature type="compositionally biased region" description="Polar residues" evidence="3">
    <location>
        <begin position="370"/>
        <end position="383"/>
    </location>
</feature>
<keyword evidence="2" id="KW-0539">Nucleus</keyword>
<dbReference type="STRING" id="407821.A0A087T122"/>
<dbReference type="SMART" id="SM00213">
    <property type="entry name" value="UBQ"/>
    <property type="match status" value="1"/>
</dbReference>
<dbReference type="GO" id="GO:0005634">
    <property type="term" value="C:nucleus"/>
    <property type="evidence" value="ECO:0007669"/>
    <property type="project" value="UniProtKB-SubCell"/>
</dbReference>
<dbReference type="OMA" id="PSHDIGQ"/>
<accession>A0A087T122</accession>
<reference evidence="5 6" key="1">
    <citation type="submission" date="2013-11" db="EMBL/GenBank/DDBJ databases">
        <title>Genome sequencing of Stegodyphus mimosarum.</title>
        <authorList>
            <person name="Bechsgaard J."/>
        </authorList>
    </citation>
    <scope>NUCLEOTIDE SEQUENCE [LARGE SCALE GENOMIC DNA]</scope>
</reference>
<feature type="region of interest" description="Disordered" evidence="3">
    <location>
        <begin position="136"/>
        <end position="206"/>
    </location>
</feature>
<dbReference type="InterPro" id="IPR000626">
    <property type="entry name" value="Ubiquitin-like_dom"/>
</dbReference>
<evidence type="ECO:0000256" key="2">
    <source>
        <dbReference type="ARBA" id="ARBA00023242"/>
    </source>
</evidence>
<organism evidence="5 6">
    <name type="scientific">Stegodyphus mimosarum</name>
    <name type="common">African social velvet spider</name>
    <dbReference type="NCBI Taxonomy" id="407821"/>
    <lineage>
        <taxon>Eukaryota</taxon>
        <taxon>Metazoa</taxon>
        <taxon>Ecdysozoa</taxon>
        <taxon>Arthropoda</taxon>
        <taxon>Chelicerata</taxon>
        <taxon>Arachnida</taxon>
        <taxon>Araneae</taxon>
        <taxon>Araneomorphae</taxon>
        <taxon>Entelegynae</taxon>
        <taxon>Eresoidea</taxon>
        <taxon>Eresidae</taxon>
        <taxon>Stegodyphus</taxon>
    </lineage>
</organism>
<evidence type="ECO:0000256" key="3">
    <source>
        <dbReference type="SAM" id="MobiDB-lite"/>
    </source>
</evidence>
<dbReference type="Proteomes" id="UP000054359">
    <property type="component" value="Unassembled WGS sequence"/>
</dbReference>
<dbReference type="EMBL" id="KK112914">
    <property type="protein sequence ID" value="KFM58811.1"/>
    <property type="molecule type" value="Genomic_DNA"/>
</dbReference>
<sequence>MAEVNNRTVYVQPTTGGRIEVSLPPDSSVSSLKLIVAKRLKIPKDKIVLLHKNKQLTEGSLIENNIIEGAKLTLLPNVETGLMIQNPEHCVMQALETLNESQVDNFLAGRSPLNLTMRLGDHMMFIQLQLSTVLPSSGNNSTSLSSSPPTPPTTPTSTNHPGLSSPFTSPMISNVSTVSSLPSPPPSPKSAKPSSHKPTFDNHQSSLGNKIFTEASRNLTQTLRQLSSSALTKKMNETCDGRCCVARRQGGAVIESMYHHGRGVFSGTFSGTLSPLLQDKDGRPRRNICTIIHILNDLLGASSHCNPSAQCLCSNNTAAYSKQKTSVSPKANELKQDEDKVLREKVQHIQTMLKERRQNRTARRNMRASPYSSKSRTANAKNSSHTEKNFDSNSVFLSTINSDCTEQKLMDYSSETAVA</sequence>
<dbReference type="CDD" id="cd01804">
    <property type="entry name" value="Ubl_midnolin"/>
    <property type="match status" value="1"/>
</dbReference>
<dbReference type="PANTHER" id="PTHR23010">
    <property type="entry name" value="MIDNOLIN"/>
    <property type="match status" value="1"/>
</dbReference>
<dbReference type="PANTHER" id="PTHR23010:SF1">
    <property type="entry name" value="MIDNOLIN"/>
    <property type="match status" value="1"/>
</dbReference>
<dbReference type="AlphaFoldDB" id="A0A087T122"/>
<feature type="compositionally biased region" description="Low complexity" evidence="3">
    <location>
        <begin position="136"/>
        <end position="147"/>
    </location>
</feature>
<name>A0A087T122_STEMI</name>
<dbReference type="InterPro" id="IPR039336">
    <property type="entry name" value="Midnolin"/>
</dbReference>
<dbReference type="Gene3D" id="3.10.20.90">
    <property type="entry name" value="Phosphatidylinositol 3-kinase Catalytic Subunit, Chain A, domain 1"/>
    <property type="match status" value="1"/>
</dbReference>
<evidence type="ECO:0000259" key="4">
    <source>
        <dbReference type="PROSITE" id="PS50053"/>
    </source>
</evidence>
<proteinExistence type="predicted"/>
<dbReference type="InterPro" id="IPR029071">
    <property type="entry name" value="Ubiquitin-like_domsf"/>
</dbReference>
<keyword evidence="6" id="KW-1185">Reference proteome</keyword>
<protein>
    <submittedName>
        <fullName evidence="5">Midnolin</fullName>
    </submittedName>
</protein>
<dbReference type="SUPFAM" id="SSF54236">
    <property type="entry name" value="Ubiquitin-like"/>
    <property type="match status" value="1"/>
</dbReference>